<proteinExistence type="predicted"/>
<sequence length="45" mass="5099">MTVRLHHSARVHTDEVIAKLCEELNATKTFFPRSGLRLTFKLGSS</sequence>
<accession>A0A8H8Z1Q8</accession>
<protein>
    <submittedName>
        <fullName evidence="1">Uncharacterized protein</fullName>
    </submittedName>
</protein>
<reference evidence="1" key="1">
    <citation type="submission" date="2021-02" db="EMBL/GenBank/DDBJ databases">
        <authorList>
            <person name="Han P."/>
        </authorList>
    </citation>
    <scope>NUCLEOTIDE SEQUENCE</scope>
    <source>
        <strain evidence="1">Nitrosomonas nitrosa 18-3D</strain>
    </source>
</reference>
<organism evidence="1 2">
    <name type="scientific">Nitrosomonas nitrosa</name>
    <dbReference type="NCBI Taxonomy" id="52442"/>
    <lineage>
        <taxon>Bacteria</taxon>
        <taxon>Pseudomonadati</taxon>
        <taxon>Pseudomonadota</taxon>
        <taxon>Betaproteobacteria</taxon>
        <taxon>Nitrosomonadales</taxon>
        <taxon>Nitrosomonadaceae</taxon>
        <taxon>Nitrosomonas</taxon>
    </lineage>
</organism>
<dbReference type="Proteomes" id="UP000601736">
    <property type="component" value="Unassembled WGS sequence"/>
</dbReference>
<evidence type="ECO:0000313" key="2">
    <source>
        <dbReference type="Proteomes" id="UP000601736"/>
    </source>
</evidence>
<dbReference type="AlphaFoldDB" id="A0A8H8Z1Q8"/>
<comment type="caution">
    <text evidence="1">The sequence shown here is derived from an EMBL/GenBank/DDBJ whole genome shotgun (WGS) entry which is preliminary data.</text>
</comment>
<gene>
    <name evidence="1" type="ORF">NMYAN_240001</name>
</gene>
<dbReference type="EMBL" id="CAJNAP010000017">
    <property type="protein sequence ID" value="CAE6507052.1"/>
    <property type="molecule type" value="Genomic_DNA"/>
</dbReference>
<evidence type="ECO:0000313" key="1">
    <source>
        <dbReference type="EMBL" id="CAE6507052.1"/>
    </source>
</evidence>
<name>A0A8H8Z1Q8_9PROT</name>